<feature type="repeat" description="PPR" evidence="3">
    <location>
        <begin position="187"/>
        <end position="221"/>
    </location>
</feature>
<feature type="repeat" description="PPR" evidence="3">
    <location>
        <begin position="328"/>
        <end position="362"/>
    </location>
</feature>
<feature type="repeat" description="PPR" evidence="3">
    <location>
        <begin position="398"/>
        <end position="432"/>
    </location>
</feature>
<dbReference type="RefSeq" id="XP_010258667.1">
    <property type="nucleotide sequence ID" value="XM_010260365.2"/>
</dbReference>
<dbReference type="PANTHER" id="PTHR47941">
    <property type="entry name" value="PENTATRICOPEPTIDE REPEAT-CONTAINING PROTEIN 3, MITOCHONDRIAL"/>
    <property type="match status" value="1"/>
</dbReference>
<dbReference type="RefSeq" id="XP_019053506.1">
    <property type="nucleotide sequence ID" value="XM_019197961.1"/>
</dbReference>
<feature type="repeat" description="PPR" evidence="3">
    <location>
        <begin position="222"/>
        <end position="256"/>
    </location>
</feature>
<evidence type="ECO:0000313" key="6">
    <source>
        <dbReference type="RefSeq" id="XP_019053506.1"/>
    </source>
</evidence>
<dbReference type="Pfam" id="PF12854">
    <property type="entry name" value="PPR_1"/>
    <property type="match status" value="1"/>
</dbReference>
<protein>
    <submittedName>
        <fullName evidence="5 6">Pentatricopeptide repeat-containing protein At1g63400-like isoform X1</fullName>
    </submittedName>
</protein>
<dbReference type="NCBIfam" id="TIGR00756">
    <property type="entry name" value="PPR"/>
    <property type="match status" value="9"/>
</dbReference>
<dbReference type="eggNOG" id="KOG4197">
    <property type="taxonomic scope" value="Eukaryota"/>
</dbReference>
<dbReference type="Pfam" id="PF01535">
    <property type="entry name" value="PPR"/>
    <property type="match status" value="1"/>
</dbReference>
<feature type="repeat" description="PPR" evidence="3">
    <location>
        <begin position="468"/>
        <end position="502"/>
    </location>
</feature>
<dbReference type="AlphaFoldDB" id="A0A1U8Q628"/>
<evidence type="ECO:0000313" key="4">
    <source>
        <dbReference type="Proteomes" id="UP000189703"/>
    </source>
</evidence>
<proteinExistence type="inferred from homology"/>
<feature type="repeat" description="PPR" evidence="3">
    <location>
        <begin position="363"/>
        <end position="397"/>
    </location>
</feature>
<evidence type="ECO:0000256" key="1">
    <source>
        <dbReference type="ARBA" id="ARBA00007626"/>
    </source>
</evidence>
<evidence type="ECO:0000256" key="3">
    <source>
        <dbReference type="PROSITE-ProRule" id="PRU00708"/>
    </source>
</evidence>
<dbReference type="RefSeq" id="XP_019053508.1">
    <property type="nucleotide sequence ID" value="XM_019197963.1"/>
</dbReference>
<organism evidence="4 6">
    <name type="scientific">Nelumbo nucifera</name>
    <name type="common">Sacred lotus</name>
    <dbReference type="NCBI Taxonomy" id="4432"/>
    <lineage>
        <taxon>Eukaryota</taxon>
        <taxon>Viridiplantae</taxon>
        <taxon>Streptophyta</taxon>
        <taxon>Embryophyta</taxon>
        <taxon>Tracheophyta</taxon>
        <taxon>Spermatophyta</taxon>
        <taxon>Magnoliopsida</taxon>
        <taxon>Proteales</taxon>
        <taxon>Nelumbonaceae</taxon>
        <taxon>Nelumbo</taxon>
    </lineage>
</organism>
<feature type="repeat" description="PPR" evidence="3">
    <location>
        <begin position="257"/>
        <end position="292"/>
    </location>
</feature>
<dbReference type="KEGG" id="nnu:104598343"/>
<dbReference type="GeneID" id="104598343"/>
<dbReference type="InterPro" id="IPR011990">
    <property type="entry name" value="TPR-like_helical_dom_sf"/>
</dbReference>
<keyword evidence="4" id="KW-1185">Reference proteome</keyword>
<feature type="repeat" description="PPR" evidence="3">
    <location>
        <begin position="293"/>
        <end position="327"/>
    </location>
</feature>
<dbReference type="OMA" id="CHYRTFY"/>
<accession>A0A1U8Q628</accession>
<sequence>MTGRRVRLTQKKKLGEPFCACSSSLLCNHSKSALIKRKQAQLFWNQEPKKIFLLATFNRLLVFPQINHGRSWSLNIRSLVNVAVAEIHPTWAEEENAQDQPFFLSKGVRQFLDSVDRVRIGVSSASSVGTNDDESVETCKSHAPLNRREKDFGTRVIEVVWKTSKVGHARNAILAKPKIGARPVPSHPAEYNRLMKVFSRAGNVDEVLRLLRDMKEAQCHSNVLCYNTVLNCLAVANRFDDIDAVLAEMDYGGIVPNVSTFNILVKAYSCHSFQFKVAFEVLKKMSEHGCSPDVITYSTLITGLSRAGRHQDAYAVLDRMLANNVLPNVYTYTPLLQGLCKKGEIQNAKDLIETMWNNGCPPNTETYNILIDALCKFGNFGEVESIFEENKSKGWKPNAVSYNIYLNGLCKVGRVEEAFRKLESMVHDGLYLTTQTLNIILDCLCYNLKVCEAKNLLDLCHDLGWDVSSVNYNTVMTGFYKVGQWLSIFPLLTNMLNKGVSPNTRTYNIVIRSLCKVGKLRRAKHMVESKSHGLYSARNIVEAEYLLSRMTTKDKIDTAMSANSIWIGMLCRKGQYEMTRYHFDKCLKKGFQPDVVSYSILIDGYMKNGQIGEGLQLLDRMLDQGVVPNIAVYDSIIRAFCSRGFCHSSKILHILTTIDKMLQKS</sequence>
<reference evidence="5 6" key="1">
    <citation type="submission" date="2025-04" db="UniProtKB">
        <authorList>
            <consortium name="RefSeq"/>
        </authorList>
    </citation>
    <scope>IDENTIFICATION</scope>
</reference>
<dbReference type="RefSeq" id="XP_019053507.1">
    <property type="nucleotide sequence ID" value="XM_019197962.1"/>
</dbReference>
<evidence type="ECO:0000313" key="7">
    <source>
        <dbReference type="RefSeq" id="XP_019053507.1"/>
    </source>
</evidence>
<dbReference type="Proteomes" id="UP000189703">
    <property type="component" value="Unplaced"/>
</dbReference>
<dbReference type="InterPro" id="IPR002885">
    <property type="entry name" value="PPR_rpt"/>
</dbReference>
<keyword evidence="2" id="KW-0677">Repeat</keyword>
<evidence type="ECO:0000313" key="8">
    <source>
        <dbReference type="RefSeq" id="XP_019053508.1"/>
    </source>
</evidence>
<dbReference type="Pfam" id="PF13041">
    <property type="entry name" value="PPR_2"/>
    <property type="match status" value="5"/>
</dbReference>
<feature type="repeat" description="PPR" evidence="3">
    <location>
        <begin position="594"/>
        <end position="628"/>
    </location>
</feature>
<dbReference type="OrthoDB" id="185373at2759"/>
<dbReference type="Gene3D" id="1.25.40.10">
    <property type="entry name" value="Tetratricopeptide repeat domain"/>
    <property type="match status" value="5"/>
</dbReference>
<evidence type="ECO:0000313" key="5">
    <source>
        <dbReference type="RefSeq" id="XP_010258667.1"/>
    </source>
</evidence>
<gene>
    <name evidence="5 6 7 8" type="primary">LOC104598343</name>
</gene>
<dbReference type="PROSITE" id="PS51375">
    <property type="entry name" value="PPR"/>
    <property type="match status" value="9"/>
</dbReference>
<comment type="similarity">
    <text evidence="1">Belongs to the PPR family. P subfamily.</text>
</comment>
<name>A0A1U8Q628_NELNU</name>
<evidence type="ECO:0000256" key="2">
    <source>
        <dbReference type="ARBA" id="ARBA00022737"/>
    </source>
</evidence>